<comment type="caution">
    <text evidence="1">The sequence shown here is derived from an EMBL/GenBank/DDBJ whole genome shotgun (WGS) entry which is preliminary data.</text>
</comment>
<name>A0A109K4B7_9BRAD</name>
<protein>
    <submittedName>
        <fullName evidence="1">Uncharacterized protein</fullName>
    </submittedName>
</protein>
<evidence type="ECO:0000313" key="1">
    <source>
        <dbReference type="EMBL" id="KWV60483.1"/>
    </source>
</evidence>
<organism evidence="1 2">
    <name type="scientific">Bradyrhizobium macuxiense</name>
    <dbReference type="NCBI Taxonomy" id="1755647"/>
    <lineage>
        <taxon>Bacteria</taxon>
        <taxon>Pseudomonadati</taxon>
        <taxon>Pseudomonadota</taxon>
        <taxon>Alphaproteobacteria</taxon>
        <taxon>Hyphomicrobiales</taxon>
        <taxon>Nitrobacteraceae</taxon>
        <taxon>Bradyrhizobium</taxon>
    </lineage>
</organism>
<dbReference type="Proteomes" id="UP000057737">
    <property type="component" value="Unassembled WGS sequence"/>
</dbReference>
<gene>
    <name evidence="1" type="ORF">AS156_29335</name>
</gene>
<reference evidence="1 2" key="1">
    <citation type="submission" date="2015-11" db="EMBL/GenBank/DDBJ databases">
        <title>Draft Genome Sequence of the Strain BR 10303 (Bradyrhizobium sp.) isolated from nodules of Centrolobium paraense.</title>
        <authorList>
            <person name="Zelli J.E."/>
            <person name="Simoes-Araujo J.L."/>
            <person name="Barauna A.C."/>
            <person name="Silva K."/>
        </authorList>
    </citation>
    <scope>NUCLEOTIDE SEQUENCE [LARGE SCALE GENOMIC DNA]</scope>
    <source>
        <strain evidence="1 2">BR 10303</strain>
    </source>
</reference>
<dbReference type="RefSeq" id="WP_136626002.1">
    <property type="nucleotide sequence ID" value="NZ_LNCU01000019.1"/>
</dbReference>
<dbReference type="EMBL" id="LNCU01000019">
    <property type="protein sequence ID" value="KWV60483.1"/>
    <property type="molecule type" value="Genomic_DNA"/>
</dbReference>
<sequence>MAIVVLLSANGASADCPSEPTWLPNTPAPTYDKPPPHPAPDCGFYKPAWQNFLFATQSDADGRAAFLSYPTISDVFGQNLAIKSGFAPQRSKMLALAPRSLKGSNDPSTDPAGKAAVVNAGARQAGLNGLLVDQRGNPVFYAIHMNQAFADFVRRNGLITKAALQAADENLSLEKGVVELKSAWQIVPTGSSADNFITTQALVPVLKQVGNSVDVDASAAPREVTVALLAIHVVFALEGHPELIWATFEHIDDSGAGDLAPNGPFPNGSTNNALVNSASSILYKGGTSAAVANGLPVDADLVAAFDPVAQSFTKGGIFQTSVFRLFPTSKLENVPEDDDVVSLNGHLRSDFAAKARQDERGHYRLVGAVWLDHPETTFQLGKALVNPQGVGPDDDGAVVVGEDGLSSMAMESFTQDSFVNCFGCHDARKVTDLQNNVLMTAKKLNVSHIFSKFVGETR</sequence>
<dbReference type="AlphaFoldDB" id="A0A109K4B7"/>
<proteinExistence type="predicted"/>
<keyword evidence="2" id="KW-1185">Reference proteome</keyword>
<dbReference type="OrthoDB" id="280897at2"/>
<evidence type="ECO:0000313" key="2">
    <source>
        <dbReference type="Proteomes" id="UP000057737"/>
    </source>
</evidence>
<accession>A0A109K4B7</accession>